<sequence>MKRMDTSLGLGMKDNSESALSTTGTISNATRIHGEFDPAQDDAGGMLNTCKSDGKWCFQWRTGE</sequence>
<dbReference type="AlphaFoldDB" id="A0A8T3C6B0"/>
<evidence type="ECO:0000256" key="1">
    <source>
        <dbReference type="SAM" id="MobiDB-lite"/>
    </source>
</evidence>
<feature type="compositionally biased region" description="Polar residues" evidence="1">
    <location>
        <begin position="17"/>
        <end position="26"/>
    </location>
</feature>
<comment type="caution">
    <text evidence="2">The sequence shown here is derived from an EMBL/GenBank/DDBJ whole genome shotgun (WGS) entry which is preliminary data.</text>
</comment>
<proteinExistence type="predicted"/>
<evidence type="ECO:0000313" key="3">
    <source>
        <dbReference type="Proteomes" id="UP000829196"/>
    </source>
</evidence>
<reference evidence="2" key="1">
    <citation type="journal article" date="2022" name="Front. Genet.">
        <title>Chromosome-Scale Assembly of the Dendrobium nobile Genome Provides Insights Into the Molecular Mechanism of the Biosynthesis of the Medicinal Active Ingredient of Dendrobium.</title>
        <authorList>
            <person name="Xu Q."/>
            <person name="Niu S.-C."/>
            <person name="Li K.-L."/>
            <person name="Zheng P.-J."/>
            <person name="Zhang X.-J."/>
            <person name="Jia Y."/>
            <person name="Liu Y."/>
            <person name="Niu Y.-X."/>
            <person name="Yu L.-H."/>
            <person name="Chen D.-F."/>
            <person name="Zhang G.-Q."/>
        </authorList>
    </citation>
    <scope>NUCLEOTIDE SEQUENCE</scope>
    <source>
        <tissue evidence="2">Leaf</tissue>
    </source>
</reference>
<keyword evidence="3" id="KW-1185">Reference proteome</keyword>
<dbReference type="OrthoDB" id="1755894at2759"/>
<organism evidence="2 3">
    <name type="scientific">Dendrobium nobile</name>
    <name type="common">Orchid</name>
    <dbReference type="NCBI Taxonomy" id="94219"/>
    <lineage>
        <taxon>Eukaryota</taxon>
        <taxon>Viridiplantae</taxon>
        <taxon>Streptophyta</taxon>
        <taxon>Embryophyta</taxon>
        <taxon>Tracheophyta</taxon>
        <taxon>Spermatophyta</taxon>
        <taxon>Magnoliopsida</taxon>
        <taxon>Liliopsida</taxon>
        <taxon>Asparagales</taxon>
        <taxon>Orchidaceae</taxon>
        <taxon>Epidendroideae</taxon>
        <taxon>Malaxideae</taxon>
        <taxon>Dendrobiinae</taxon>
        <taxon>Dendrobium</taxon>
    </lineage>
</organism>
<feature type="region of interest" description="Disordered" evidence="1">
    <location>
        <begin position="1"/>
        <end position="26"/>
    </location>
</feature>
<evidence type="ECO:0000313" key="2">
    <source>
        <dbReference type="EMBL" id="KAI0529303.1"/>
    </source>
</evidence>
<gene>
    <name evidence="2" type="ORF">KFK09_001850</name>
</gene>
<accession>A0A8T3C6B0</accession>
<dbReference type="EMBL" id="JAGYWB010000002">
    <property type="protein sequence ID" value="KAI0529303.1"/>
    <property type="molecule type" value="Genomic_DNA"/>
</dbReference>
<dbReference type="Proteomes" id="UP000829196">
    <property type="component" value="Unassembled WGS sequence"/>
</dbReference>
<protein>
    <submittedName>
        <fullName evidence="2">Uncharacterized protein</fullName>
    </submittedName>
</protein>
<name>A0A8T3C6B0_DENNO</name>